<feature type="region of interest" description="Disordered" evidence="1">
    <location>
        <begin position="1"/>
        <end position="21"/>
    </location>
</feature>
<keyword evidence="3" id="KW-1185">Reference proteome</keyword>
<dbReference type="RefSeq" id="YP_009042288.1">
    <property type="nucleotide sequence ID" value="NC_024354.1"/>
</dbReference>
<dbReference type="GeneID" id="19686802"/>
<protein>
    <submittedName>
        <fullName evidence="2">Uncharacterized protein</fullName>
    </submittedName>
</protein>
<name>A0A060AG66_9CAUD</name>
<evidence type="ECO:0000313" key="2">
    <source>
        <dbReference type="EMBL" id="AIA64581.1"/>
    </source>
</evidence>
<dbReference type="EMBL" id="KC954774">
    <property type="protein sequence ID" value="AIA64581.1"/>
    <property type="molecule type" value="Genomic_DNA"/>
</dbReference>
<evidence type="ECO:0000313" key="3">
    <source>
        <dbReference type="Proteomes" id="UP000026984"/>
    </source>
</evidence>
<reference evidence="2 3" key="1">
    <citation type="submission" date="2013-04" db="EMBL/GenBank/DDBJ databases">
        <title>Complete Genome Sequence of Cronobacter sakazakii Bacteriophage CR8.</title>
        <authorList>
            <person name="Kim Y."/>
            <person name="Shin H."/>
            <person name="Ryu S."/>
        </authorList>
    </citation>
    <scope>NUCLEOTIDE SEQUENCE [LARGE SCALE GENOMIC DNA]</scope>
</reference>
<gene>
    <name evidence="2" type="ORF">CR8_051</name>
</gene>
<dbReference type="KEGG" id="vg:19686802"/>
<evidence type="ECO:0000256" key="1">
    <source>
        <dbReference type="SAM" id="MobiDB-lite"/>
    </source>
</evidence>
<proteinExistence type="predicted"/>
<dbReference type="Proteomes" id="UP000026984">
    <property type="component" value="Segment"/>
</dbReference>
<organism evidence="2 3">
    <name type="scientific">Cronobacter phage CR8</name>
    <dbReference type="NCBI Taxonomy" id="1327934"/>
    <lineage>
        <taxon>Viruses</taxon>
        <taxon>Duplodnaviria</taxon>
        <taxon>Heunggongvirae</taxon>
        <taxon>Uroviricota</taxon>
        <taxon>Caudoviricetes</taxon>
        <taxon>Vequintavirinae</taxon>
        <taxon>Certrevirus</taxon>
        <taxon>Certrevirus CR8</taxon>
    </lineage>
</organism>
<sequence length="224" mass="25323">MKFNRSEVQFGNKIEKPSQDDIKNTQGLWNASFDDAFRFGGDVTRAALQAMNVRGDKKHIVVDVKTHMLMPGMIPAIPGWHTDGVPRGGKSLSPASGAPHIHMQEGTESPRYHLLVVGGDCPTKFIASRNINLVTENLPNLYAGISSQVCEMDDKGFLDTYDAPDGQVVEWDWWELHTAQQARAPGWRYLIRVTETDYLEPQKDLRLVLRNQQQVYLPTEKFGW</sequence>
<accession>A0A060AG66</accession>